<dbReference type="EC" id="2.5.1.19" evidence="7"/>
<feature type="binding site" evidence="7">
    <location>
        <position position="22"/>
    </location>
    <ligand>
        <name>phosphoenolpyruvate</name>
        <dbReference type="ChEBI" id="CHEBI:58702"/>
    </ligand>
</feature>
<dbReference type="InterPro" id="IPR036968">
    <property type="entry name" value="Enolpyruvate_Tfrase_sf"/>
</dbReference>
<keyword evidence="4 7" id="KW-0808">Transferase</keyword>
<keyword evidence="5 7" id="KW-0057">Aromatic amino acid biosynthesis</keyword>
<evidence type="ECO:0000313" key="10">
    <source>
        <dbReference type="Proteomes" id="UP000602260"/>
    </source>
</evidence>
<proteinExistence type="inferred from homology"/>
<comment type="function">
    <text evidence="7">Catalyzes the transfer of the enolpyruvyl moiety of phosphoenolpyruvate (PEP) to the 5-hydroxyl of shikimate-3-phosphate (S3P) to produce enolpyruvyl shikimate-3-phosphate and inorganic phosphate.</text>
</comment>
<evidence type="ECO:0000256" key="6">
    <source>
        <dbReference type="ARBA" id="ARBA00044633"/>
    </source>
</evidence>
<feature type="binding site" evidence="7">
    <location>
        <position position="27"/>
    </location>
    <ligand>
        <name>3-phosphoshikimate</name>
        <dbReference type="ChEBI" id="CHEBI:145989"/>
    </ligand>
</feature>
<dbReference type="GO" id="GO:0005737">
    <property type="term" value="C:cytoplasm"/>
    <property type="evidence" value="ECO:0007669"/>
    <property type="project" value="UniProtKB-SubCell"/>
</dbReference>
<accession>A0A8J6J1B7</accession>
<feature type="binding site" evidence="7">
    <location>
        <position position="95"/>
    </location>
    <ligand>
        <name>phosphoenolpyruvate</name>
        <dbReference type="ChEBI" id="CHEBI:58702"/>
    </ligand>
</feature>
<dbReference type="GO" id="GO:0009073">
    <property type="term" value="P:aromatic amino acid family biosynthetic process"/>
    <property type="evidence" value="ECO:0007669"/>
    <property type="project" value="UniProtKB-KW"/>
</dbReference>
<evidence type="ECO:0000259" key="8">
    <source>
        <dbReference type="Pfam" id="PF00275"/>
    </source>
</evidence>
<protein>
    <recommendedName>
        <fullName evidence="7">3-phosphoshikimate 1-carboxyvinyltransferase</fullName>
        <ecNumber evidence="7">2.5.1.19</ecNumber>
    </recommendedName>
    <alternativeName>
        <fullName evidence="7">5-enolpyruvylshikimate-3-phosphate synthase</fullName>
        <shortName evidence="7">EPSP synthase</shortName>
        <shortName evidence="7">EPSPS</shortName>
    </alternativeName>
</protein>
<evidence type="ECO:0000313" key="9">
    <source>
        <dbReference type="EMBL" id="MBC5715779.1"/>
    </source>
</evidence>
<feature type="binding site" evidence="7">
    <location>
        <position position="23"/>
    </location>
    <ligand>
        <name>3-phosphoshikimate</name>
        <dbReference type="ChEBI" id="CHEBI:145989"/>
    </ligand>
</feature>
<name>A0A8J6J1B7_9FIRM</name>
<keyword evidence="7" id="KW-0963">Cytoplasm</keyword>
<dbReference type="SUPFAM" id="SSF55205">
    <property type="entry name" value="EPT/RTPC-like"/>
    <property type="match status" value="1"/>
</dbReference>
<evidence type="ECO:0000256" key="7">
    <source>
        <dbReference type="HAMAP-Rule" id="MF_00210"/>
    </source>
</evidence>
<feature type="binding site" evidence="7">
    <location>
        <position position="290"/>
    </location>
    <ligand>
        <name>3-phosphoshikimate</name>
        <dbReference type="ChEBI" id="CHEBI:145989"/>
    </ligand>
</feature>
<dbReference type="PROSITE" id="PS00885">
    <property type="entry name" value="EPSP_SYNTHASE_2"/>
    <property type="match status" value="1"/>
</dbReference>
<comment type="caution">
    <text evidence="7">Lacks conserved residue(s) required for the propagation of feature annotation.</text>
</comment>
<feature type="binding site" evidence="7">
    <location>
        <position position="166"/>
    </location>
    <ligand>
        <name>3-phosphoshikimate</name>
        <dbReference type="ChEBI" id="CHEBI:145989"/>
    </ligand>
</feature>
<dbReference type="NCBIfam" id="TIGR01356">
    <property type="entry name" value="aroA"/>
    <property type="match status" value="1"/>
</dbReference>
<dbReference type="PANTHER" id="PTHR21090:SF5">
    <property type="entry name" value="PENTAFUNCTIONAL AROM POLYPEPTIDE"/>
    <property type="match status" value="1"/>
</dbReference>
<evidence type="ECO:0000256" key="1">
    <source>
        <dbReference type="ARBA" id="ARBA00004811"/>
    </source>
</evidence>
<comment type="subcellular location">
    <subcellularLocation>
        <location evidence="7">Cytoplasm</location>
    </subcellularLocation>
</comment>
<evidence type="ECO:0000256" key="4">
    <source>
        <dbReference type="ARBA" id="ARBA00022679"/>
    </source>
</evidence>
<reference evidence="9" key="1">
    <citation type="submission" date="2020-08" db="EMBL/GenBank/DDBJ databases">
        <title>Genome public.</title>
        <authorList>
            <person name="Liu C."/>
            <person name="Sun Q."/>
        </authorList>
    </citation>
    <scope>NUCLEOTIDE SEQUENCE</scope>
    <source>
        <strain evidence="9">BX5</strain>
    </source>
</reference>
<dbReference type="Pfam" id="PF00275">
    <property type="entry name" value="EPSP_synthase"/>
    <property type="match status" value="1"/>
</dbReference>
<keyword evidence="3 7" id="KW-0028">Amino-acid biosynthesis</keyword>
<dbReference type="InterPro" id="IPR006264">
    <property type="entry name" value="EPSP_synthase"/>
</dbReference>
<dbReference type="AlphaFoldDB" id="A0A8J6J1B7"/>
<evidence type="ECO:0000256" key="5">
    <source>
        <dbReference type="ARBA" id="ARBA00023141"/>
    </source>
</evidence>
<feature type="binding site" evidence="7">
    <location>
        <position position="166"/>
    </location>
    <ligand>
        <name>phosphoenolpyruvate</name>
        <dbReference type="ChEBI" id="CHEBI:58702"/>
    </ligand>
</feature>
<organism evidence="9 10">
    <name type="scientific">Flintibacter faecis</name>
    <dbReference type="NCBI Taxonomy" id="2763047"/>
    <lineage>
        <taxon>Bacteria</taxon>
        <taxon>Bacillati</taxon>
        <taxon>Bacillota</taxon>
        <taxon>Clostridia</taxon>
        <taxon>Eubacteriales</taxon>
        <taxon>Flintibacter</taxon>
    </lineage>
</organism>
<sequence>MSTTVVIRPGKLAGAVTPPPSKSQAHRLIIAAALARGESRLENVDLSQDIRATLSCMEALGARWSLKDRTLTVGGLGGAAQLAGRLPRFDCGESGSTLRFLIPIALAAAGGGVFTGHGRLMQRPQKPYFDLFHRKGIFWEQRDGGLTVKGRLTPGEYALPGDVSSQFITGLLYALPLVEGESAVTLTTPLESRDYVSMTLQALDQFGVSVQETASGYRLSGPQAYVGTDGAVETDWSQAAFWYGANLLGGQVEILNLNRSSAQGDMRVVPYSRQLARPGDVALDVSQCPDLVPPLAAMAAVRTGECRLVNAARLRLKESDRLATVTQTLRTLGAAVEEGADSLTFHGLPALEGGAAVDCCNDHRIAMMAAVAACACRRPVTLLGAECVNKSYPGFWEDYRQLGGDLDVLISG</sequence>
<dbReference type="GO" id="GO:0008652">
    <property type="term" value="P:amino acid biosynthetic process"/>
    <property type="evidence" value="ECO:0007669"/>
    <property type="project" value="UniProtKB-KW"/>
</dbReference>
<feature type="binding site" evidence="7">
    <location>
        <position position="317"/>
    </location>
    <ligand>
        <name>3-phosphoshikimate</name>
        <dbReference type="ChEBI" id="CHEBI:145989"/>
    </ligand>
</feature>
<comment type="similarity">
    <text evidence="2 7">Belongs to the EPSP synthase family.</text>
</comment>
<dbReference type="Proteomes" id="UP000602260">
    <property type="component" value="Unassembled WGS sequence"/>
</dbReference>
<comment type="catalytic activity">
    <reaction evidence="6">
        <text>3-phosphoshikimate + phosphoenolpyruvate = 5-O-(1-carboxyvinyl)-3-phosphoshikimate + phosphate</text>
        <dbReference type="Rhea" id="RHEA:21256"/>
        <dbReference type="ChEBI" id="CHEBI:43474"/>
        <dbReference type="ChEBI" id="CHEBI:57701"/>
        <dbReference type="ChEBI" id="CHEBI:58702"/>
        <dbReference type="ChEBI" id="CHEBI:145989"/>
        <dbReference type="EC" id="2.5.1.19"/>
    </reaction>
    <physiologicalReaction direction="left-to-right" evidence="6">
        <dbReference type="Rhea" id="RHEA:21257"/>
    </physiologicalReaction>
</comment>
<comment type="caution">
    <text evidence="9">The sequence shown here is derived from an EMBL/GenBank/DDBJ whole genome shotgun (WGS) entry which is preliminary data.</text>
</comment>
<feature type="binding site" evidence="7">
    <location>
        <position position="22"/>
    </location>
    <ligand>
        <name>3-phosphoshikimate</name>
        <dbReference type="ChEBI" id="CHEBI:145989"/>
    </ligand>
</feature>
<dbReference type="UniPathway" id="UPA00053">
    <property type="reaction ID" value="UER00089"/>
</dbReference>
<feature type="binding site" evidence="7">
    <location>
        <position position="364"/>
    </location>
    <ligand>
        <name>phosphoenolpyruvate</name>
        <dbReference type="ChEBI" id="CHEBI:58702"/>
    </ligand>
</feature>
<dbReference type="GO" id="GO:0003866">
    <property type="term" value="F:3-phosphoshikimate 1-carboxyvinyltransferase activity"/>
    <property type="evidence" value="ECO:0007669"/>
    <property type="project" value="UniProtKB-UniRule"/>
</dbReference>
<feature type="binding site" evidence="7">
    <location>
        <position position="390"/>
    </location>
    <ligand>
        <name>phosphoenolpyruvate</name>
        <dbReference type="ChEBI" id="CHEBI:58702"/>
    </ligand>
</feature>
<dbReference type="Gene3D" id="3.65.10.10">
    <property type="entry name" value="Enolpyruvate transferase domain"/>
    <property type="match status" value="2"/>
</dbReference>
<feature type="binding site" evidence="7">
    <location>
        <position position="192"/>
    </location>
    <ligand>
        <name>3-phosphoshikimate</name>
        <dbReference type="ChEBI" id="CHEBI:145989"/>
    </ligand>
</feature>
<feature type="binding site" evidence="7">
    <location>
        <position position="165"/>
    </location>
    <ligand>
        <name>3-phosphoshikimate</name>
        <dbReference type="ChEBI" id="CHEBI:145989"/>
    </ligand>
</feature>
<dbReference type="PANTHER" id="PTHR21090">
    <property type="entry name" value="AROM/DEHYDROQUINATE SYNTHASE"/>
    <property type="match status" value="1"/>
</dbReference>
<dbReference type="HAMAP" id="MF_00210">
    <property type="entry name" value="EPSP_synth"/>
    <property type="match status" value="1"/>
</dbReference>
<dbReference type="InterPro" id="IPR001986">
    <property type="entry name" value="Enolpyruvate_Tfrase_dom"/>
</dbReference>
<evidence type="ECO:0000256" key="3">
    <source>
        <dbReference type="ARBA" id="ARBA00022605"/>
    </source>
</evidence>
<dbReference type="EMBL" id="JACOPN010000001">
    <property type="protein sequence ID" value="MBC5715779.1"/>
    <property type="molecule type" value="Genomic_DNA"/>
</dbReference>
<keyword evidence="10" id="KW-1185">Reference proteome</keyword>
<feature type="domain" description="Enolpyruvate transferase" evidence="8">
    <location>
        <begin position="9"/>
        <end position="397"/>
    </location>
</feature>
<dbReference type="GO" id="GO:0009423">
    <property type="term" value="P:chorismate biosynthetic process"/>
    <property type="evidence" value="ECO:0007669"/>
    <property type="project" value="UniProtKB-UniRule"/>
</dbReference>
<evidence type="ECO:0000256" key="2">
    <source>
        <dbReference type="ARBA" id="ARBA00009948"/>
    </source>
</evidence>
<dbReference type="InterPro" id="IPR013792">
    <property type="entry name" value="RNA3'P_cycl/enolpyr_Trfase_a/b"/>
</dbReference>
<feature type="binding site" evidence="7">
    <location>
        <position position="164"/>
    </location>
    <ligand>
        <name>3-phosphoshikimate</name>
        <dbReference type="ChEBI" id="CHEBI:145989"/>
    </ligand>
</feature>
<feature type="binding site" evidence="7">
    <location>
        <position position="321"/>
    </location>
    <ligand>
        <name>phosphoenolpyruvate</name>
        <dbReference type="ChEBI" id="CHEBI:58702"/>
    </ligand>
</feature>
<dbReference type="CDD" id="cd01556">
    <property type="entry name" value="EPSP_synthase"/>
    <property type="match status" value="1"/>
</dbReference>
<dbReference type="InterPro" id="IPR023193">
    <property type="entry name" value="EPSP_synthase_CS"/>
</dbReference>
<comment type="subunit">
    <text evidence="7">Monomer.</text>
</comment>
<comment type="pathway">
    <text evidence="1 7">Metabolic intermediate biosynthesis; chorismate biosynthesis; chorismate from D-erythrose 4-phosphate and phosphoenolpyruvate: step 6/7.</text>
</comment>
<feature type="active site" description="Proton acceptor" evidence="7">
    <location>
        <position position="290"/>
    </location>
</feature>
<dbReference type="RefSeq" id="WP_186877329.1">
    <property type="nucleotide sequence ID" value="NZ_JACOPN010000001.1"/>
</dbReference>
<feature type="binding site" evidence="7">
    <location>
        <position position="123"/>
    </location>
    <ligand>
        <name>phosphoenolpyruvate</name>
        <dbReference type="ChEBI" id="CHEBI:58702"/>
    </ligand>
</feature>
<gene>
    <name evidence="7 9" type="primary">aroA</name>
    <name evidence="9" type="ORF">H8S55_00285</name>
</gene>
<dbReference type="PIRSF" id="PIRSF000505">
    <property type="entry name" value="EPSPS"/>
    <property type="match status" value="1"/>
</dbReference>